<evidence type="ECO:0000256" key="1">
    <source>
        <dbReference type="ARBA" id="ARBA00008005"/>
    </source>
</evidence>
<evidence type="ECO:0000313" key="5">
    <source>
        <dbReference type="Proteomes" id="UP000621307"/>
    </source>
</evidence>
<dbReference type="PANTHER" id="PTHR35861:SF1">
    <property type="entry name" value="PHAGE TAIL SHEATH PROTEIN"/>
    <property type="match status" value="1"/>
</dbReference>
<proteinExistence type="inferred from homology"/>
<reference evidence="4 5" key="1">
    <citation type="journal article" date="2020" name="ISME J.">
        <title>Comparative genomics reveals insights into cyanobacterial evolution and habitat adaptation.</title>
        <authorList>
            <person name="Chen M.Y."/>
            <person name="Teng W.K."/>
            <person name="Zhao L."/>
            <person name="Hu C.X."/>
            <person name="Zhou Y.K."/>
            <person name="Han B.P."/>
            <person name="Song L.R."/>
            <person name="Shu W.S."/>
        </authorList>
    </citation>
    <scope>NUCLEOTIDE SEQUENCE [LARGE SCALE GENOMIC DNA]</scope>
    <source>
        <strain evidence="4 5">FACHB-3921</strain>
    </source>
</reference>
<dbReference type="InterPro" id="IPR035089">
    <property type="entry name" value="Phage_sheath_subtilisin"/>
</dbReference>
<gene>
    <name evidence="4" type="ORF">H6G14_11840</name>
</gene>
<dbReference type="InterPro" id="IPR020287">
    <property type="entry name" value="Tail_sheath_C"/>
</dbReference>
<evidence type="ECO:0000313" key="4">
    <source>
        <dbReference type="EMBL" id="MBD2251987.1"/>
    </source>
</evidence>
<accession>A0ABR8BD14</accession>
<feature type="domain" description="Tail sheath protein subtilisin-like" evidence="2">
    <location>
        <begin position="99"/>
        <end position="249"/>
    </location>
</feature>
<protein>
    <submittedName>
        <fullName evidence="4">Phage tail sheath family protein</fullName>
    </submittedName>
</protein>
<comment type="similarity">
    <text evidence="1">Belongs to the myoviridae tail sheath protein family.</text>
</comment>
<feature type="domain" description="Tail sheath protein C-terminal" evidence="3">
    <location>
        <begin position="256"/>
        <end position="356"/>
    </location>
</feature>
<evidence type="ECO:0000259" key="2">
    <source>
        <dbReference type="Pfam" id="PF04984"/>
    </source>
</evidence>
<comment type="caution">
    <text evidence="4">The sequence shown here is derived from an EMBL/GenBank/DDBJ whole genome shotgun (WGS) entry which is preliminary data.</text>
</comment>
<dbReference type="Proteomes" id="UP000621307">
    <property type="component" value="Unassembled WGS sequence"/>
</dbReference>
<evidence type="ECO:0000259" key="3">
    <source>
        <dbReference type="Pfam" id="PF17482"/>
    </source>
</evidence>
<dbReference type="InterPro" id="IPR052042">
    <property type="entry name" value="Tail_sheath_structural"/>
</dbReference>
<keyword evidence="5" id="KW-1185">Reference proteome</keyword>
<sequence length="377" mass="42200">MLRSPSQNGSFTSPGVYLEEMFLPPLPAFLTGVPVFLGVADFKENKNGDDRQPVKLRLWTEFTSKFQQLDNKSYLYSAVQGFFLNGGIQCYVLPLLSKDKLSDALEIAEDMTGIDLVCAPGFTDPNDQQAILEHCTKLGDRFAILDAPPSLNRPQVDLKTNLVGSYGAIYSPWIQIEQVAKSQSTQYVPPCGHIAGVYARSDREFGFHRAPANLIIEGVLGLDPNSVLQNTNVNQIRSVQGRGIRVWGAETLSPEDNWKFINVRRVFITVQRWIETTLADVAFEPNDYKLWLRIKREVSTYLESLFRKGVFQGRTTKEAFYVKCDEETNPLNLRQQGQVFTEIGMAPAAPSQFVVVRLIHDSTGVSLMPSVPSESKV</sequence>
<dbReference type="Pfam" id="PF04984">
    <property type="entry name" value="Phage_sheath_1"/>
    <property type="match status" value="1"/>
</dbReference>
<dbReference type="PANTHER" id="PTHR35861">
    <property type="match status" value="1"/>
</dbReference>
<dbReference type="EMBL" id="JACJQL010000014">
    <property type="protein sequence ID" value="MBD2251987.1"/>
    <property type="molecule type" value="Genomic_DNA"/>
</dbReference>
<organism evidence="4 5">
    <name type="scientific">Nostoc parmelioides FACHB-3921</name>
    <dbReference type="NCBI Taxonomy" id="2692909"/>
    <lineage>
        <taxon>Bacteria</taxon>
        <taxon>Bacillati</taxon>
        <taxon>Cyanobacteriota</taxon>
        <taxon>Cyanophyceae</taxon>
        <taxon>Nostocales</taxon>
        <taxon>Nostocaceae</taxon>
        <taxon>Nostoc</taxon>
    </lineage>
</organism>
<name>A0ABR8BD14_9NOSO</name>
<dbReference type="Gene3D" id="3.40.50.11780">
    <property type="match status" value="1"/>
</dbReference>
<dbReference type="Pfam" id="PF17482">
    <property type="entry name" value="Phage_sheath_1C"/>
    <property type="match status" value="1"/>
</dbReference>